<protein>
    <recommendedName>
        <fullName evidence="4">SIMPL domain-containing protein</fullName>
    </recommendedName>
</protein>
<evidence type="ECO:0000256" key="1">
    <source>
        <dbReference type="SAM" id="MobiDB-lite"/>
    </source>
</evidence>
<dbReference type="Gene3D" id="3.30.70.2970">
    <property type="entry name" value="Protein of unknown function (DUF541), domain 2"/>
    <property type="match status" value="1"/>
</dbReference>
<evidence type="ECO:0000313" key="3">
    <source>
        <dbReference type="Proteomes" id="UP000065151"/>
    </source>
</evidence>
<feature type="compositionally biased region" description="Low complexity" evidence="1">
    <location>
        <begin position="1"/>
        <end position="22"/>
    </location>
</feature>
<dbReference type="Gene3D" id="3.30.110.170">
    <property type="entry name" value="Protein of unknown function (DUF541), domain 1"/>
    <property type="match status" value="1"/>
</dbReference>
<feature type="region of interest" description="Disordered" evidence="1">
    <location>
        <begin position="1"/>
        <end position="25"/>
    </location>
</feature>
<reference evidence="2 3" key="1">
    <citation type="submission" date="2015-12" db="EMBL/GenBank/DDBJ databases">
        <authorList>
            <person name="Shamseldin A."/>
            <person name="Moawad H."/>
            <person name="Abd El-Rahim W.M."/>
            <person name="Sadowsky M.J."/>
        </authorList>
    </citation>
    <scope>NUCLEOTIDE SEQUENCE [LARGE SCALE GENOMIC DNA]</scope>
    <source>
        <strain evidence="2 3">Ar51</strain>
    </source>
</reference>
<dbReference type="STRING" id="121292.AU252_02950"/>
<sequence length="218" mass="22158">MTGEPNTTTSNRTITATGTGTAEAPPDLLTISVGVECRRDSVGAAYADAGTTSAAVSGALRRHGVADTDIRTSGLNVRPEFVWRDGGGQQVTGYVTSSVLTVRLRQVSTASAVIAAAVDAGGDDVRLNGLELGFADESAVASLAREAAWQDAAAKAEQFASLASARLGAVMSVAEHPDAQGPVPVARIQRAATSEAISVEAGHASINASVTVVWELLA</sequence>
<dbReference type="PANTHER" id="PTHR34387">
    <property type="entry name" value="SLR1258 PROTEIN"/>
    <property type="match status" value="1"/>
</dbReference>
<dbReference type="RefSeq" id="WP_058929449.1">
    <property type="nucleotide sequence ID" value="NZ_CP013747.1"/>
</dbReference>
<evidence type="ECO:0008006" key="4">
    <source>
        <dbReference type="Google" id="ProtNLM"/>
    </source>
</evidence>
<evidence type="ECO:0000313" key="2">
    <source>
        <dbReference type="EMBL" id="ALV40255.1"/>
    </source>
</evidence>
<dbReference type="AlphaFoldDB" id="A0A0U3NTU6"/>
<accession>A0A0U3NTU6</accession>
<dbReference type="Proteomes" id="UP000065151">
    <property type="component" value="Chromosome"/>
</dbReference>
<name>A0A0U3NTU6_9MICC</name>
<dbReference type="InterPro" id="IPR052022">
    <property type="entry name" value="26kDa_periplasmic_antigen"/>
</dbReference>
<dbReference type="EMBL" id="CP013747">
    <property type="protein sequence ID" value="ALV40255.1"/>
    <property type="molecule type" value="Genomic_DNA"/>
</dbReference>
<dbReference type="InterPro" id="IPR007497">
    <property type="entry name" value="SIMPL/DUF541"/>
</dbReference>
<dbReference type="PANTHER" id="PTHR34387:SF1">
    <property type="entry name" value="PERIPLASMIC IMMUNOGENIC PROTEIN"/>
    <property type="match status" value="1"/>
</dbReference>
<gene>
    <name evidence="2" type="ORF">AU252_02950</name>
</gene>
<proteinExistence type="predicted"/>
<organism evidence="2">
    <name type="scientific">Pseudarthrobacter sulfonivorans</name>
    <dbReference type="NCBI Taxonomy" id="121292"/>
    <lineage>
        <taxon>Bacteria</taxon>
        <taxon>Bacillati</taxon>
        <taxon>Actinomycetota</taxon>
        <taxon>Actinomycetes</taxon>
        <taxon>Micrococcales</taxon>
        <taxon>Micrococcaceae</taxon>
        <taxon>Pseudarthrobacter</taxon>
    </lineage>
</organism>
<dbReference type="KEGG" id="psul:AU252_02950"/>
<dbReference type="Pfam" id="PF04402">
    <property type="entry name" value="SIMPL"/>
    <property type="match status" value="1"/>
</dbReference>
<dbReference type="GO" id="GO:0006974">
    <property type="term" value="P:DNA damage response"/>
    <property type="evidence" value="ECO:0007669"/>
    <property type="project" value="TreeGrafter"/>
</dbReference>